<dbReference type="EC" id="2.7.13.3" evidence="2"/>
<evidence type="ECO:0000256" key="9">
    <source>
        <dbReference type="PROSITE-ProRule" id="PRU00169"/>
    </source>
</evidence>
<accession>A0A1Y5TCK9</accession>
<feature type="modified residue" description="4-aspartylphosphate" evidence="9">
    <location>
        <position position="543"/>
    </location>
</feature>
<dbReference type="InterPro" id="IPR036890">
    <property type="entry name" value="HATPase_C_sf"/>
</dbReference>
<sequence length="630" mass="68944">MITTTRKVAFTGLAVMILALAIALMAMHIQLRNQFGASTMKYVDTTVWFSRQIDMELLSLTNALEHYRAVPNEATWRKVRARFDIFWSRIDSAGKGSVGRYLMALEDVPELLERARLALHEMEPLMGSSLRPDPAELFGAVEQLEALAPALAVISHESMVRRTEGLAYEHHVLSQLSRLIVGSLIAIMTCFVLLCGLIVAERRRANSLNDELASRVAERTAELEREMANRKRQEHALRQAQKMEAVGQLTGGISHDFNNLLSVILGNLEMAKARLPGIHAAHRFIAHAIEAGRRGAALNHRLIAFSRAQPVRPELLDLNRNVATTIELVRRALPPAIRLDYRPSEAPVFCEADAVLLEAAVINLVLNARDAMPDGGKLTLEVTREATDPERPEDSPAGAGTACLTIRDTGTGMDPETVRNAVEPFFTTKRQGKGSGLGLAMVDKFVKLSHGTVEIDSAPGKGTAIRIRFPEAAGTLAHADENEEILPTGRGETVLLVEDDKDVRGLVHTMLEDLGYRPVSAECANDALAILENGAGVDLLLTDVMLPGAIDGAELVDRAQEVQPGLPYMFFSGYAPSALHERGAIRDHEILIRKPFTAAQIANAMRVALDRPSRREGVASAARRKKRETA</sequence>
<dbReference type="Gene3D" id="3.40.50.2300">
    <property type="match status" value="1"/>
</dbReference>
<keyword evidence="11" id="KW-0812">Transmembrane</keyword>
<dbReference type="InterPro" id="IPR005467">
    <property type="entry name" value="His_kinase_dom"/>
</dbReference>
<keyword evidence="10" id="KW-0175">Coiled coil</keyword>
<keyword evidence="11" id="KW-0472">Membrane</keyword>
<feature type="domain" description="Response regulatory" evidence="13">
    <location>
        <begin position="493"/>
        <end position="609"/>
    </location>
</feature>
<feature type="transmembrane region" description="Helical" evidence="11">
    <location>
        <begin position="179"/>
        <end position="200"/>
    </location>
</feature>
<keyword evidence="3 9" id="KW-0597">Phosphoprotein</keyword>
<keyword evidence="6" id="KW-0418">Kinase</keyword>
<dbReference type="SUPFAM" id="SSF52172">
    <property type="entry name" value="CheY-like"/>
    <property type="match status" value="1"/>
</dbReference>
<name>A0A1Y5TCK9_9PROT</name>
<dbReference type="PRINTS" id="PR00344">
    <property type="entry name" value="BCTRLSENSOR"/>
</dbReference>
<reference evidence="14 15" key="1">
    <citation type="submission" date="2017-03" db="EMBL/GenBank/DDBJ databases">
        <authorList>
            <person name="Afonso C.L."/>
            <person name="Miller P.J."/>
            <person name="Scott M.A."/>
            <person name="Spackman E."/>
            <person name="Goraichik I."/>
            <person name="Dimitrov K.M."/>
            <person name="Suarez D.L."/>
            <person name="Swayne D.E."/>
        </authorList>
    </citation>
    <scope>NUCLEOTIDE SEQUENCE [LARGE SCALE GENOMIC DNA]</scope>
    <source>
        <strain evidence="14 15">CECT 7691</strain>
    </source>
</reference>
<dbReference type="SMART" id="SM00388">
    <property type="entry name" value="HisKA"/>
    <property type="match status" value="1"/>
</dbReference>
<feature type="transmembrane region" description="Helical" evidence="11">
    <location>
        <begin position="12"/>
        <end position="31"/>
    </location>
</feature>
<evidence type="ECO:0000256" key="1">
    <source>
        <dbReference type="ARBA" id="ARBA00000085"/>
    </source>
</evidence>
<dbReference type="Pfam" id="PF02518">
    <property type="entry name" value="HATPase_c"/>
    <property type="match status" value="1"/>
</dbReference>
<dbReference type="CDD" id="cd00082">
    <property type="entry name" value="HisKA"/>
    <property type="match status" value="1"/>
</dbReference>
<evidence type="ECO:0000256" key="4">
    <source>
        <dbReference type="ARBA" id="ARBA00022679"/>
    </source>
</evidence>
<dbReference type="SMART" id="SM00387">
    <property type="entry name" value="HATPase_c"/>
    <property type="match status" value="1"/>
</dbReference>
<keyword evidence="15" id="KW-1185">Reference proteome</keyword>
<evidence type="ECO:0000256" key="3">
    <source>
        <dbReference type="ARBA" id="ARBA00022553"/>
    </source>
</evidence>
<keyword evidence="11" id="KW-1133">Transmembrane helix</keyword>
<dbReference type="Proteomes" id="UP000193200">
    <property type="component" value="Unassembled WGS sequence"/>
</dbReference>
<feature type="coiled-coil region" evidence="10">
    <location>
        <begin position="213"/>
        <end position="243"/>
    </location>
</feature>
<dbReference type="PANTHER" id="PTHR43065">
    <property type="entry name" value="SENSOR HISTIDINE KINASE"/>
    <property type="match status" value="1"/>
</dbReference>
<dbReference type="RefSeq" id="WP_176245032.1">
    <property type="nucleotide sequence ID" value="NZ_FWFR01000002.1"/>
</dbReference>
<evidence type="ECO:0000313" key="14">
    <source>
        <dbReference type="EMBL" id="SLN57409.1"/>
    </source>
</evidence>
<evidence type="ECO:0000256" key="2">
    <source>
        <dbReference type="ARBA" id="ARBA00012438"/>
    </source>
</evidence>
<evidence type="ECO:0000259" key="13">
    <source>
        <dbReference type="PROSITE" id="PS50110"/>
    </source>
</evidence>
<dbReference type="SUPFAM" id="SSF47384">
    <property type="entry name" value="Homodimeric domain of signal transducing histidine kinase"/>
    <property type="match status" value="1"/>
</dbReference>
<evidence type="ECO:0000256" key="8">
    <source>
        <dbReference type="ARBA" id="ARBA00023012"/>
    </source>
</evidence>
<keyword evidence="5" id="KW-0547">Nucleotide-binding</keyword>
<keyword evidence="8" id="KW-0902">Two-component regulatory system</keyword>
<evidence type="ECO:0000256" key="10">
    <source>
        <dbReference type="SAM" id="Coils"/>
    </source>
</evidence>
<evidence type="ECO:0000256" key="5">
    <source>
        <dbReference type="ARBA" id="ARBA00022741"/>
    </source>
</evidence>
<dbReference type="InterPro" id="IPR011006">
    <property type="entry name" value="CheY-like_superfamily"/>
</dbReference>
<proteinExistence type="predicted"/>
<gene>
    <name evidence="14" type="ORF">OCH7691_02513</name>
</gene>
<dbReference type="InParanoid" id="A0A1Y5TCK9"/>
<evidence type="ECO:0000256" key="7">
    <source>
        <dbReference type="ARBA" id="ARBA00022840"/>
    </source>
</evidence>
<evidence type="ECO:0000256" key="6">
    <source>
        <dbReference type="ARBA" id="ARBA00022777"/>
    </source>
</evidence>
<dbReference type="PROSITE" id="PS50109">
    <property type="entry name" value="HIS_KIN"/>
    <property type="match status" value="1"/>
</dbReference>
<dbReference type="Gene3D" id="3.30.565.10">
    <property type="entry name" value="Histidine kinase-like ATPase, C-terminal domain"/>
    <property type="match status" value="1"/>
</dbReference>
<dbReference type="PANTHER" id="PTHR43065:SF46">
    <property type="entry name" value="C4-DICARBOXYLATE TRANSPORT SENSOR PROTEIN DCTB"/>
    <property type="match status" value="1"/>
</dbReference>
<organism evidence="14 15">
    <name type="scientific">Oceanibacterium hippocampi</name>
    <dbReference type="NCBI Taxonomy" id="745714"/>
    <lineage>
        <taxon>Bacteria</taxon>
        <taxon>Pseudomonadati</taxon>
        <taxon>Pseudomonadota</taxon>
        <taxon>Alphaproteobacteria</taxon>
        <taxon>Sneathiellales</taxon>
        <taxon>Sneathiellaceae</taxon>
        <taxon>Oceanibacterium</taxon>
    </lineage>
</organism>
<dbReference type="InterPro" id="IPR003594">
    <property type="entry name" value="HATPase_dom"/>
</dbReference>
<dbReference type="Pfam" id="PF00072">
    <property type="entry name" value="Response_reg"/>
    <property type="match status" value="1"/>
</dbReference>
<dbReference type="InterPro" id="IPR036097">
    <property type="entry name" value="HisK_dim/P_sf"/>
</dbReference>
<dbReference type="InterPro" id="IPR001789">
    <property type="entry name" value="Sig_transdc_resp-reg_receiver"/>
</dbReference>
<comment type="catalytic activity">
    <reaction evidence="1">
        <text>ATP + protein L-histidine = ADP + protein N-phospho-L-histidine.</text>
        <dbReference type="EC" id="2.7.13.3"/>
    </reaction>
</comment>
<dbReference type="AlphaFoldDB" id="A0A1Y5TCK9"/>
<dbReference type="SUPFAM" id="SSF55874">
    <property type="entry name" value="ATPase domain of HSP90 chaperone/DNA topoisomerase II/histidine kinase"/>
    <property type="match status" value="1"/>
</dbReference>
<evidence type="ECO:0000259" key="12">
    <source>
        <dbReference type="PROSITE" id="PS50109"/>
    </source>
</evidence>
<evidence type="ECO:0000313" key="15">
    <source>
        <dbReference type="Proteomes" id="UP000193200"/>
    </source>
</evidence>
<protein>
    <recommendedName>
        <fullName evidence="2">histidine kinase</fullName>
        <ecNumber evidence="2">2.7.13.3</ecNumber>
    </recommendedName>
</protein>
<dbReference type="Gene3D" id="1.10.287.130">
    <property type="match status" value="1"/>
</dbReference>
<keyword evidence="4" id="KW-0808">Transferase</keyword>
<dbReference type="SMART" id="SM00448">
    <property type="entry name" value="REC"/>
    <property type="match status" value="1"/>
</dbReference>
<dbReference type="PROSITE" id="PS50110">
    <property type="entry name" value="RESPONSE_REGULATORY"/>
    <property type="match status" value="1"/>
</dbReference>
<dbReference type="EMBL" id="FWFR01000002">
    <property type="protein sequence ID" value="SLN57409.1"/>
    <property type="molecule type" value="Genomic_DNA"/>
</dbReference>
<feature type="domain" description="Histidine kinase" evidence="12">
    <location>
        <begin position="252"/>
        <end position="473"/>
    </location>
</feature>
<keyword evidence="7" id="KW-0067">ATP-binding</keyword>
<evidence type="ECO:0000256" key="11">
    <source>
        <dbReference type="SAM" id="Phobius"/>
    </source>
</evidence>
<dbReference type="GO" id="GO:0005524">
    <property type="term" value="F:ATP binding"/>
    <property type="evidence" value="ECO:0007669"/>
    <property type="project" value="UniProtKB-KW"/>
</dbReference>
<dbReference type="GO" id="GO:0000155">
    <property type="term" value="F:phosphorelay sensor kinase activity"/>
    <property type="evidence" value="ECO:0007669"/>
    <property type="project" value="InterPro"/>
</dbReference>
<dbReference type="FunCoup" id="A0A1Y5TCK9">
    <property type="interactions" value="241"/>
</dbReference>
<dbReference type="InterPro" id="IPR004358">
    <property type="entry name" value="Sig_transdc_His_kin-like_C"/>
</dbReference>
<dbReference type="InterPro" id="IPR003661">
    <property type="entry name" value="HisK_dim/P_dom"/>
</dbReference>